<organism evidence="1 2">
    <name type="scientific">Micromonospora tarensis</name>
    <dbReference type="NCBI Taxonomy" id="2806100"/>
    <lineage>
        <taxon>Bacteria</taxon>
        <taxon>Bacillati</taxon>
        <taxon>Actinomycetota</taxon>
        <taxon>Actinomycetes</taxon>
        <taxon>Micromonosporales</taxon>
        <taxon>Micromonosporaceae</taxon>
        <taxon>Micromonospora</taxon>
    </lineage>
</organism>
<accession>A0ABS1Y9A6</accession>
<protein>
    <submittedName>
        <fullName evidence="1">Uncharacterized protein</fullName>
    </submittedName>
</protein>
<gene>
    <name evidence="1" type="ORF">JM949_00145</name>
</gene>
<dbReference type="Proteomes" id="UP000622245">
    <property type="component" value="Unassembled WGS sequence"/>
</dbReference>
<proteinExistence type="predicted"/>
<dbReference type="EMBL" id="JAEVHL010000001">
    <property type="protein sequence ID" value="MBM0273981.1"/>
    <property type="molecule type" value="Genomic_DNA"/>
</dbReference>
<evidence type="ECO:0000313" key="1">
    <source>
        <dbReference type="EMBL" id="MBM0273981.1"/>
    </source>
</evidence>
<comment type="caution">
    <text evidence="1">The sequence shown here is derived from an EMBL/GenBank/DDBJ whole genome shotgun (WGS) entry which is preliminary data.</text>
</comment>
<dbReference type="RefSeq" id="WP_203146413.1">
    <property type="nucleotide sequence ID" value="NZ_JAEVHL010000001.1"/>
</dbReference>
<reference evidence="1 2" key="1">
    <citation type="submission" date="2021-01" db="EMBL/GenBank/DDBJ databases">
        <title>Draft genome sequence of Micromonospora sp. strain STR1s_6.</title>
        <authorList>
            <person name="Karlyshev A."/>
            <person name="Jawad R."/>
        </authorList>
    </citation>
    <scope>NUCLEOTIDE SEQUENCE [LARGE SCALE GENOMIC DNA]</scope>
    <source>
        <strain evidence="1 2">STR1S-6</strain>
    </source>
</reference>
<name>A0ABS1Y9A6_9ACTN</name>
<sequence>MSTTCCIGAIDPDNSTLVRARIVHYDGYPSNVLPTLAAIWAAHAHQDTAALITTILANDWEQLDEDTTASTSSNFAGQKPVPGVGITLASASDGVTVDPPEPVTVFPLCHAGHLDVEWIYLIDAAADTIVVHTGDGTRVSVYPLVTCLSTDGAGAAERRRGSQPPPASAPR</sequence>
<keyword evidence="2" id="KW-1185">Reference proteome</keyword>
<evidence type="ECO:0000313" key="2">
    <source>
        <dbReference type="Proteomes" id="UP000622245"/>
    </source>
</evidence>